<reference evidence="2" key="2">
    <citation type="submission" date="2019-07" db="EMBL/GenBank/DDBJ databases">
        <authorList>
            <person name="Yang Y."/>
            <person name="Bocs S."/>
            <person name="Baudouin L."/>
        </authorList>
    </citation>
    <scope>NUCLEOTIDE SEQUENCE</scope>
    <source>
        <tissue evidence="2">Spear leaf of Hainan Tall coconut</tissue>
    </source>
</reference>
<evidence type="ECO:0000313" key="2">
    <source>
        <dbReference type="EMBL" id="KAG1327700.1"/>
    </source>
</evidence>
<organism evidence="2 3">
    <name type="scientific">Cocos nucifera</name>
    <name type="common">Coconut palm</name>
    <dbReference type="NCBI Taxonomy" id="13894"/>
    <lineage>
        <taxon>Eukaryota</taxon>
        <taxon>Viridiplantae</taxon>
        <taxon>Streptophyta</taxon>
        <taxon>Embryophyta</taxon>
        <taxon>Tracheophyta</taxon>
        <taxon>Spermatophyta</taxon>
        <taxon>Magnoliopsida</taxon>
        <taxon>Liliopsida</taxon>
        <taxon>Arecaceae</taxon>
        <taxon>Arecoideae</taxon>
        <taxon>Cocoseae</taxon>
        <taxon>Attaleinae</taxon>
        <taxon>Cocos</taxon>
    </lineage>
</organism>
<dbReference type="Proteomes" id="UP000797356">
    <property type="component" value="Chromosome 1"/>
</dbReference>
<dbReference type="AlphaFoldDB" id="A0A8K0MVR5"/>
<dbReference type="EMBL" id="CM017872">
    <property type="protein sequence ID" value="KAG1327700.1"/>
    <property type="molecule type" value="Genomic_DNA"/>
</dbReference>
<proteinExistence type="predicted"/>
<feature type="coiled-coil region" evidence="1">
    <location>
        <begin position="93"/>
        <end position="127"/>
    </location>
</feature>
<keyword evidence="3" id="KW-1185">Reference proteome</keyword>
<gene>
    <name evidence="2" type="ORF">COCNU_01G016340</name>
</gene>
<evidence type="ECO:0000313" key="3">
    <source>
        <dbReference type="Proteomes" id="UP000797356"/>
    </source>
</evidence>
<comment type="caution">
    <text evidence="2">The sequence shown here is derived from an EMBL/GenBank/DDBJ whole genome shotgun (WGS) entry which is preliminary data.</text>
</comment>
<evidence type="ECO:0000256" key="1">
    <source>
        <dbReference type="SAM" id="Coils"/>
    </source>
</evidence>
<sequence>MIKKSLACLEQDGQDLRLGFTNNRIAHDLLRVMILLANIDALDAEGPGYRIKDSYDSLLQLVYHVDHFVGILKKVRQDSKDAKAQTFKAEALVDEASEKRDEALAAKSMTEEEVHSLKAKLKSMETKVAQA</sequence>
<reference evidence="2" key="1">
    <citation type="journal article" date="2017" name="Gigascience">
        <title>The genome draft of coconut (Cocos nucifera).</title>
        <authorList>
            <person name="Xiao Y."/>
            <person name="Xu P."/>
            <person name="Fan H."/>
            <person name="Baudouin L."/>
            <person name="Xia W."/>
            <person name="Bocs S."/>
            <person name="Xu J."/>
            <person name="Li Q."/>
            <person name="Guo A."/>
            <person name="Zhou L."/>
            <person name="Li J."/>
            <person name="Wu Y."/>
            <person name="Ma Z."/>
            <person name="Armero A."/>
            <person name="Issali A.E."/>
            <person name="Liu N."/>
            <person name="Peng M."/>
            <person name="Yang Y."/>
        </authorList>
    </citation>
    <scope>NUCLEOTIDE SEQUENCE</scope>
    <source>
        <tissue evidence="2">Spear leaf of Hainan Tall coconut</tissue>
    </source>
</reference>
<keyword evidence="1" id="KW-0175">Coiled coil</keyword>
<protein>
    <submittedName>
        <fullName evidence="2">Uncharacterized protein</fullName>
    </submittedName>
</protein>
<name>A0A8K0MVR5_COCNU</name>
<accession>A0A8K0MVR5</accession>